<dbReference type="Pfam" id="PF16998">
    <property type="entry name" value="17kDa_Anti_2"/>
    <property type="match status" value="1"/>
</dbReference>
<dbReference type="EMBL" id="JACHEH010000004">
    <property type="protein sequence ID" value="MBB6168451.1"/>
    <property type="molecule type" value="Genomic_DNA"/>
</dbReference>
<comment type="caution">
    <text evidence="2">The sequence shown here is derived from an EMBL/GenBank/DDBJ whole genome shotgun (WGS) entry which is preliminary data.</text>
</comment>
<organism evidence="2 3">
    <name type="scientific">Chelatococcus composti</name>
    <dbReference type="NCBI Taxonomy" id="1743235"/>
    <lineage>
        <taxon>Bacteria</taxon>
        <taxon>Pseudomonadati</taxon>
        <taxon>Pseudomonadota</taxon>
        <taxon>Alphaproteobacteria</taxon>
        <taxon>Hyphomicrobiales</taxon>
        <taxon>Chelatococcaceae</taxon>
        <taxon>Chelatococcus</taxon>
    </lineage>
</organism>
<feature type="domain" description="Surface antigen" evidence="1">
    <location>
        <begin position="39"/>
        <end position="146"/>
    </location>
</feature>
<dbReference type="RefSeq" id="WP_183334757.1">
    <property type="nucleotide sequence ID" value="NZ_BMHX01000004.1"/>
</dbReference>
<accession>A0A841K7L2</accession>
<proteinExistence type="predicted"/>
<evidence type="ECO:0000313" key="3">
    <source>
        <dbReference type="Proteomes" id="UP000588017"/>
    </source>
</evidence>
<dbReference type="InterPro" id="IPR032635">
    <property type="entry name" value="Anti_2"/>
</dbReference>
<reference evidence="2 3" key="1">
    <citation type="submission" date="2020-08" db="EMBL/GenBank/DDBJ databases">
        <title>Genomic Encyclopedia of Type Strains, Phase IV (KMG-IV): sequencing the most valuable type-strain genomes for metagenomic binning, comparative biology and taxonomic classification.</title>
        <authorList>
            <person name="Goeker M."/>
        </authorList>
    </citation>
    <scope>NUCLEOTIDE SEQUENCE [LARGE SCALE GENOMIC DNA]</scope>
    <source>
        <strain evidence="2 3">DSM 101465</strain>
    </source>
</reference>
<dbReference type="AlphaFoldDB" id="A0A841K7L2"/>
<dbReference type="Proteomes" id="UP000588017">
    <property type="component" value="Unassembled WGS sequence"/>
</dbReference>
<keyword evidence="3" id="KW-1185">Reference proteome</keyword>
<protein>
    <recommendedName>
        <fullName evidence="1">Surface antigen domain-containing protein</fullName>
    </recommendedName>
</protein>
<gene>
    <name evidence="2" type="ORF">HNQ73_002081</name>
</gene>
<evidence type="ECO:0000259" key="1">
    <source>
        <dbReference type="Pfam" id="PF16998"/>
    </source>
</evidence>
<evidence type="ECO:0000313" key="2">
    <source>
        <dbReference type="EMBL" id="MBB6168451.1"/>
    </source>
</evidence>
<name>A0A841K7L2_9HYPH</name>
<sequence>MCEGIHAGRGVALVATFVAALAAGGCSISFPLGSLLGDDDVTATSSVTSAPSPLSPELTAEDWRRAKAALEVALDPFGNGSSASWDNPETGAKGAFLPLGQPYVKDGDVCRAFLADLTLQVGSQALQGTACRPSGGGWSILEVKPWRKSV</sequence>